<feature type="domain" description="Methyltransferase type 11" evidence="2">
    <location>
        <begin position="54"/>
        <end position="159"/>
    </location>
</feature>
<evidence type="ECO:0000259" key="2">
    <source>
        <dbReference type="Pfam" id="PF08241"/>
    </source>
</evidence>
<dbReference type="Pfam" id="PF08241">
    <property type="entry name" value="Methyltransf_11"/>
    <property type="match status" value="1"/>
</dbReference>
<reference evidence="3" key="1">
    <citation type="submission" date="2019-02" db="EMBL/GenBank/DDBJ databases">
        <authorList>
            <person name="Gruber-Vodicka R. H."/>
            <person name="Seah K. B. B."/>
        </authorList>
    </citation>
    <scope>NUCLEOTIDE SEQUENCE</scope>
    <source>
        <strain evidence="3">BECK_M7</strain>
    </source>
</reference>
<dbReference type="GO" id="GO:0032259">
    <property type="term" value="P:methylation"/>
    <property type="evidence" value="ECO:0007669"/>
    <property type="project" value="UniProtKB-KW"/>
</dbReference>
<gene>
    <name evidence="3" type="ORF">BECKLFY1418B_GA0070995_102136</name>
</gene>
<dbReference type="AlphaFoldDB" id="A0A450UE20"/>
<dbReference type="SUPFAM" id="SSF53335">
    <property type="entry name" value="S-adenosyl-L-methionine-dependent methyltransferases"/>
    <property type="match status" value="1"/>
</dbReference>
<feature type="region of interest" description="Disordered" evidence="1">
    <location>
        <begin position="1"/>
        <end position="23"/>
    </location>
</feature>
<protein>
    <submittedName>
        <fullName evidence="3">Methyltransferase domain-containing protein</fullName>
    </submittedName>
</protein>
<accession>A0A450UE20</accession>
<evidence type="ECO:0000313" key="3">
    <source>
        <dbReference type="EMBL" id="VFJ90785.1"/>
    </source>
</evidence>
<dbReference type="GO" id="GO:0008757">
    <property type="term" value="F:S-adenosylmethionine-dependent methyltransferase activity"/>
    <property type="evidence" value="ECO:0007669"/>
    <property type="project" value="InterPro"/>
</dbReference>
<dbReference type="InterPro" id="IPR029063">
    <property type="entry name" value="SAM-dependent_MTases_sf"/>
</dbReference>
<dbReference type="Gene3D" id="3.40.50.150">
    <property type="entry name" value="Vaccinia Virus protein VP39"/>
    <property type="match status" value="1"/>
</dbReference>
<name>A0A450UE20_9GAMM</name>
<dbReference type="EMBL" id="CAADFF010000021">
    <property type="protein sequence ID" value="VFJ90785.1"/>
    <property type="molecule type" value="Genomic_DNA"/>
</dbReference>
<organism evidence="3">
    <name type="scientific">Candidatus Kentrum sp. LFY</name>
    <dbReference type="NCBI Taxonomy" id="2126342"/>
    <lineage>
        <taxon>Bacteria</taxon>
        <taxon>Pseudomonadati</taxon>
        <taxon>Pseudomonadota</taxon>
        <taxon>Gammaproteobacteria</taxon>
        <taxon>Candidatus Kentrum</taxon>
    </lineage>
</organism>
<dbReference type="InterPro" id="IPR013216">
    <property type="entry name" value="Methyltransf_11"/>
</dbReference>
<sequence length="287" mass="32918">MRKFYKTRQEYSPDDSDDYSKHGFYHEGSETDRYTQDWAIGKLQEMSPCGTVIDAGCGTGRWFEKFPPHRKLIAIDVSRNMLERIPGKKEIFSVEDDFLAEAMNKHRPSLIHGDLERVLPRLKGSADLMFSYLSLCENNDPEKMLRIFHDTLRLGGRAIVVTNVVVEKKHKADDCTLNNNSNGVFSDPPINPYFNGRERYNLCIFLQMPTGILPIVDKVHVPTDYYAPDSWDMKEAAIIPWSSQVLVDGKNRKSLEKHFPAYDIAQALSIEGTDRMVAHLCLDMIRK</sequence>
<keyword evidence="3" id="KW-0808">Transferase</keyword>
<keyword evidence="3" id="KW-0489">Methyltransferase</keyword>
<evidence type="ECO:0000256" key="1">
    <source>
        <dbReference type="SAM" id="MobiDB-lite"/>
    </source>
</evidence>
<dbReference type="CDD" id="cd02440">
    <property type="entry name" value="AdoMet_MTases"/>
    <property type="match status" value="1"/>
</dbReference>
<proteinExistence type="predicted"/>